<dbReference type="InterPro" id="IPR011006">
    <property type="entry name" value="CheY-like_superfamily"/>
</dbReference>
<dbReference type="InterPro" id="IPR003593">
    <property type="entry name" value="AAA+_ATPase"/>
</dbReference>
<comment type="caution">
    <text evidence="4">The sequence shown here is derived from an EMBL/GenBank/DDBJ whole genome shotgun (WGS) entry which is preliminary data.</text>
</comment>
<dbReference type="GO" id="GO:0006355">
    <property type="term" value="P:regulation of DNA-templated transcription"/>
    <property type="evidence" value="ECO:0007669"/>
    <property type="project" value="InterPro"/>
</dbReference>
<dbReference type="Pfam" id="PF00158">
    <property type="entry name" value="Sigma54_activat"/>
    <property type="match status" value="2"/>
</dbReference>
<organism evidence="4">
    <name type="scientific">Desulfobacca acetoxidans</name>
    <dbReference type="NCBI Taxonomy" id="60893"/>
    <lineage>
        <taxon>Bacteria</taxon>
        <taxon>Pseudomonadati</taxon>
        <taxon>Thermodesulfobacteriota</taxon>
        <taxon>Desulfobaccia</taxon>
        <taxon>Desulfobaccales</taxon>
        <taxon>Desulfobaccaceae</taxon>
        <taxon>Desulfobacca</taxon>
    </lineage>
</organism>
<dbReference type="Gene3D" id="3.40.50.300">
    <property type="entry name" value="P-loop containing nucleotide triphosphate hydrolases"/>
    <property type="match status" value="1"/>
</dbReference>
<dbReference type="AlphaFoldDB" id="A0A7V4LCB6"/>
<dbReference type="InterPro" id="IPR002078">
    <property type="entry name" value="Sigma_54_int"/>
</dbReference>
<keyword evidence="2" id="KW-0067">ATP-binding</keyword>
<dbReference type="SMART" id="SM00382">
    <property type="entry name" value="AAA"/>
    <property type="match status" value="1"/>
</dbReference>
<accession>A0A7V4LCB6</accession>
<keyword evidence="1" id="KW-0547">Nucleotide-binding</keyword>
<dbReference type="SUPFAM" id="SSF52172">
    <property type="entry name" value="CheY-like"/>
    <property type="match status" value="1"/>
</dbReference>
<proteinExistence type="predicted"/>
<dbReference type="InterPro" id="IPR058031">
    <property type="entry name" value="AAA_lid_NorR"/>
</dbReference>
<evidence type="ECO:0000313" key="4">
    <source>
        <dbReference type="EMBL" id="HGS04528.1"/>
    </source>
</evidence>
<evidence type="ECO:0000256" key="2">
    <source>
        <dbReference type="ARBA" id="ARBA00022840"/>
    </source>
</evidence>
<sequence>MNLLIIDDDPSDKKDNFKEVLETIPSFTEVVYLTNNTAEEIKPHLSRAGFIILDWMFPNGKPSGEETLALIREMGYKGPILIYSKMFGDFAPHLGSPRSGKAQAYHWLTDGTNTLINIILQVMVDKEVRLIEAASLEAFPYYENFPSMARFFYYPSFSMKGPLKDENELASQKVVLASTEWEFDGSFNIKPKGPMGKVILDIERVAPTDVSVLILGDTGTGKELVAKLLHYHHQNTRNKYEFLGLNCAAFHPNTLNVELFGSLPGAFTGGLEKAGIFEQVTQDPKASPGGGTVFLDEIGELLPSAQSSLLRVLQENYVLRMGHDLRKVKGTGDYINPLTKEPINRHLFGKIPLNFRLISATNAKLYEMVKKRTFRSDLIYRIQTKVIHLPSLKSRDRQDFNLLFQFFHERANKKHKRAVPLDHNNGRLGQVSDEFVKILWSHFQWWGNVRELEQLVEGMIASSDPTRKTPLDFNDIPAAHFKLQEILAEVGSDFQSDLETKQGGRNHTLQY</sequence>
<feature type="domain" description="Sigma-54 factor interaction" evidence="3">
    <location>
        <begin position="195"/>
        <end position="461"/>
    </location>
</feature>
<dbReference type="PROSITE" id="PS50045">
    <property type="entry name" value="SIGMA54_INTERACT_4"/>
    <property type="match status" value="1"/>
</dbReference>
<dbReference type="GO" id="GO:0005524">
    <property type="term" value="F:ATP binding"/>
    <property type="evidence" value="ECO:0007669"/>
    <property type="project" value="UniProtKB-KW"/>
</dbReference>
<evidence type="ECO:0000259" key="3">
    <source>
        <dbReference type="PROSITE" id="PS50045"/>
    </source>
</evidence>
<evidence type="ECO:0000256" key="1">
    <source>
        <dbReference type="ARBA" id="ARBA00022741"/>
    </source>
</evidence>
<dbReference type="SUPFAM" id="SSF52540">
    <property type="entry name" value="P-loop containing nucleoside triphosphate hydrolases"/>
    <property type="match status" value="1"/>
</dbReference>
<dbReference type="InterPro" id="IPR025662">
    <property type="entry name" value="Sigma_54_int_dom_ATP-bd_1"/>
</dbReference>
<reference evidence="4" key="1">
    <citation type="journal article" date="2020" name="mSystems">
        <title>Genome- and Community-Level Interaction Insights into Carbon Utilization and Element Cycling Functions of Hydrothermarchaeota in Hydrothermal Sediment.</title>
        <authorList>
            <person name="Zhou Z."/>
            <person name="Liu Y."/>
            <person name="Xu W."/>
            <person name="Pan J."/>
            <person name="Luo Z.H."/>
            <person name="Li M."/>
        </authorList>
    </citation>
    <scope>NUCLEOTIDE SEQUENCE [LARGE SCALE GENOMIC DNA]</scope>
    <source>
        <strain evidence="4">SpSt-548</strain>
    </source>
</reference>
<dbReference type="Pfam" id="PF25601">
    <property type="entry name" value="AAA_lid_14"/>
    <property type="match status" value="1"/>
</dbReference>
<dbReference type="Gene3D" id="1.10.8.60">
    <property type="match status" value="1"/>
</dbReference>
<dbReference type="CDD" id="cd00009">
    <property type="entry name" value="AAA"/>
    <property type="match status" value="1"/>
</dbReference>
<dbReference type="PANTHER" id="PTHR32071">
    <property type="entry name" value="TRANSCRIPTIONAL REGULATORY PROTEIN"/>
    <property type="match status" value="1"/>
</dbReference>
<name>A0A7V4LCB6_9BACT</name>
<dbReference type="PROSITE" id="PS00675">
    <property type="entry name" value="SIGMA54_INTERACT_1"/>
    <property type="match status" value="1"/>
</dbReference>
<dbReference type="EMBL" id="DSXI01000121">
    <property type="protein sequence ID" value="HGS04528.1"/>
    <property type="molecule type" value="Genomic_DNA"/>
</dbReference>
<protein>
    <submittedName>
        <fullName evidence="4">Sigma-54-dependent Fis family transcriptional regulator</fullName>
    </submittedName>
</protein>
<gene>
    <name evidence="4" type="ORF">ENT08_02125</name>
</gene>
<dbReference type="InterPro" id="IPR027417">
    <property type="entry name" value="P-loop_NTPase"/>
</dbReference>